<keyword evidence="3" id="KW-0378">Hydrolase</keyword>
<keyword evidence="4" id="KW-0862">Zinc</keyword>
<dbReference type="AlphaFoldDB" id="A0A0B1YY33"/>
<protein>
    <submittedName>
        <fullName evidence="7">DNA repair protein RadC</fullName>
    </submittedName>
</protein>
<dbReference type="PROSITE" id="PS01302">
    <property type="entry name" value="UPF0758"/>
    <property type="match status" value="1"/>
</dbReference>
<dbReference type="Pfam" id="PF04002">
    <property type="entry name" value="RadC"/>
    <property type="match status" value="1"/>
</dbReference>
<dbReference type="Gene3D" id="3.40.140.10">
    <property type="entry name" value="Cytidine Deaminase, domain 2"/>
    <property type="match status" value="1"/>
</dbReference>
<proteinExistence type="predicted"/>
<keyword evidence="1" id="KW-0645">Protease</keyword>
<evidence type="ECO:0000256" key="4">
    <source>
        <dbReference type="ARBA" id="ARBA00022833"/>
    </source>
</evidence>
<keyword evidence="5" id="KW-0482">Metalloprotease</keyword>
<dbReference type="GO" id="GO:0046872">
    <property type="term" value="F:metal ion binding"/>
    <property type="evidence" value="ECO:0007669"/>
    <property type="project" value="UniProtKB-KW"/>
</dbReference>
<dbReference type="EMBL" id="JQGJ01000024">
    <property type="protein sequence ID" value="KHK61868.1"/>
    <property type="molecule type" value="Genomic_DNA"/>
</dbReference>
<feature type="domain" description="MPN" evidence="6">
    <location>
        <begin position="43"/>
        <end position="165"/>
    </location>
</feature>
<dbReference type="RefSeq" id="WP_039594005.1">
    <property type="nucleotide sequence ID" value="NZ_JQGJ02000021.1"/>
</dbReference>
<dbReference type="InterPro" id="IPR001405">
    <property type="entry name" value="UPF0758"/>
</dbReference>
<organism evidence="7 8">
    <name type="scientific">Pseudomonas frederiksbergensis</name>
    <dbReference type="NCBI Taxonomy" id="104087"/>
    <lineage>
        <taxon>Bacteria</taxon>
        <taxon>Pseudomonadati</taxon>
        <taxon>Pseudomonadota</taxon>
        <taxon>Gammaproteobacteria</taxon>
        <taxon>Pseudomonadales</taxon>
        <taxon>Pseudomonadaceae</taxon>
        <taxon>Pseudomonas</taxon>
    </lineage>
</organism>
<dbReference type="PROSITE" id="PS50249">
    <property type="entry name" value="MPN"/>
    <property type="match status" value="1"/>
</dbReference>
<dbReference type="NCBIfam" id="TIGR00608">
    <property type="entry name" value="radc"/>
    <property type="match status" value="1"/>
</dbReference>
<sequence length="165" mass="18236">MSTSLAMISGHASLNRIATPDDDQIIEQALLILEQRVFKRGPSLQSPEDVRNFLQLKIAAQPHEVFGAVFLDAKHQVLAYEPLFQGTIDSASVYPRVVLKRCLDHNAAALVLCHNHPSGCTEPSTADETLTQRLKEILGQVDIRLLDHFIIGKGDPYSFAEHGLI</sequence>
<dbReference type="GO" id="GO:0008237">
    <property type="term" value="F:metallopeptidase activity"/>
    <property type="evidence" value="ECO:0007669"/>
    <property type="project" value="UniProtKB-KW"/>
</dbReference>
<evidence type="ECO:0000313" key="8">
    <source>
        <dbReference type="Proteomes" id="UP000030949"/>
    </source>
</evidence>
<dbReference type="OrthoDB" id="9804482at2"/>
<dbReference type="CDD" id="cd08071">
    <property type="entry name" value="MPN_DUF2466"/>
    <property type="match status" value="1"/>
</dbReference>
<dbReference type="InterPro" id="IPR037518">
    <property type="entry name" value="MPN"/>
</dbReference>
<dbReference type="InterPro" id="IPR020891">
    <property type="entry name" value="UPF0758_CS"/>
</dbReference>
<evidence type="ECO:0000256" key="5">
    <source>
        <dbReference type="ARBA" id="ARBA00023049"/>
    </source>
</evidence>
<reference evidence="8" key="1">
    <citation type="submission" date="2015-03" db="EMBL/GenBank/DDBJ databases">
        <title>Pseudomonas frederiksbergensis hydrocarbon degrader.</title>
        <authorList>
            <person name="Brown L.M."/>
            <person name="Ruiz O.N."/>
            <person name="Mueller S."/>
            <person name="Gunasekera T.S."/>
        </authorList>
    </citation>
    <scope>NUCLEOTIDE SEQUENCE [LARGE SCALE GENOMIC DNA]</scope>
    <source>
        <strain evidence="8">SI8</strain>
    </source>
</reference>
<dbReference type="PANTHER" id="PTHR30471:SF3">
    <property type="entry name" value="UPF0758 PROTEIN YEES-RELATED"/>
    <property type="match status" value="1"/>
</dbReference>
<dbReference type="GO" id="GO:0006508">
    <property type="term" value="P:proteolysis"/>
    <property type="evidence" value="ECO:0007669"/>
    <property type="project" value="UniProtKB-KW"/>
</dbReference>
<evidence type="ECO:0000256" key="2">
    <source>
        <dbReference type="ARBA" id="ARBA00022723"/>
    </source>
</evidence>
<gene>
    <name evidence="7" type="ORF">JZ00_25940</name>
</gene>
<evidence type="ECO:0000256" key="3">
    <source>
        <dbReference type="ARBA" id="ARBA00022801"/>
    </source>
</evidence>
<accession>A0A0B1YY33</accession>
<evidence type="ECO:0000259" key="6">
    <source>
        <dbReference type="PROSITE" id="PS50249"/>
    </source>
</evidence>
<dbReference type="SUPFAM" id="SSF102712">
    <property type="entry name" value="JAB1/MPN domain"/>
    <property type="match status" value="1"/>
</dbReference>
<evidence type="ECO:0000313" key="7">
    <source>
        <dbReference type="EMBL" id="KHK61868.1"/>
    </source>
</evidence>
<keyword evidence="2" id="KW-0479">Metal-binding</keyword>
<evidence type="ECO:0000256" key="1">
    <source>
        <dbReference type="ARBA" id="ARBA00022670"/>
    </source>
</evidence>
<name>A0A0B1YY33_9PSED</name>
<comment type="caution">
    <text evidence="7">The sequence shown here is derived from an EMBL/GenBank/DDBJ whole genome shotgun (WGS) entry which is preliminary data.</text>
</comment>
<dbReference type="Proteomes" id="UP000030949">
    <property type="component" value="Unassembled WGS sequence"/>
</dbReference>
<dbReference type="PANTHER" id="PTHR30471">
    <property type="entry name" value="DNA REPAIR PROTEIN RADC"/>
    <property type="match status" value="1"/>
</dbReference>
<dbReference type="InterPro" id="IPR025657">
    <property type="entry name" value="RadC_JAB"/>
</dbReference>